<name>A0A7D5T106_9GAMM</name>
<dbReference type="RefSeq" id="WP_160289808.1">
    <property type="nucleotide sequence ID" value="NZ_CAXKXZ010000059.1"/>
</dbReference>
<proteinExistence type="predicted"/>
<gene>
    <name evidence="1" type="ORF">SYMBAF_07430</name>
</gene>
<dbReference type="EMBL" id="CP050855">
    <property type="protein sequence ID" value="QLH62801.1"/>
    <property type="molecule type" value="Genomic_DNA"/>
</dbReference>
<evidence type="ECO:0000313" key="2">
    <source>
        <dbReference type="Proteomes" id="UP000042738"/>
    </source>
</evidence>
<sequence length="49" mass="5408">MSRVQWMAERRVRAAICFHPVLCARGVNGRAAAQAGHNMAVQVWPLPGH</sequence>
<dbReference type="GeneID" id="93736341"/>
<accession>A0A7D5T106</accession>
<evidence type="ECO:0000313" key="1">
    <source>
        <dbReference type="EMBL" id="QLH62801.1"/>
    </source>
</evidence>
<dbReference type="Proteomes" id="UP000042738">
    <property type="component" value="Chromosome"/>
</dbReference>
<reference evidence="1 2" key="1">
    <citation type="journal article" date="2014" name="Genome Announc.">
        <title>Whole-Genome Sequence of Serratia symbiotica Strain CWBI-2.3T, a Free-Living Symbiont of the Black Bean Aphid Aphis fabae.</title>
        <authorList>
            <person name="Foray V."/>
            <person name="Grigorescu A.S."/>
            <person name="Sabri A."/>
            <person name="Haubruge E."/>
            <person name="Lognay G."/>
            <person name="Francis F."/>
            <person name="Fauconnier M.L."/>
            <person name="Hance T."/>
            <person name="Thonart P."/>
        </authorList>
    </citation>
    <scope>NUCLEOTIDE SEQUENCE [LARGE SCALE GENOMIC DNA]</scope>
    <source>
        <strain evidence="1">CWBI-2.3</strain>
    </source>
</reference>
<dbReference type="AlphaFoldDB" id="A0A7D5T106"/>
<organism evidence="1 2">
    <name type="scientific">Serratia symbiotica</name>
    <dbReference type="NCBI Taxonomy" id="138074"/>
    <lineage>
        <taxon>Bacteria</taxon>
        <taxon>Pseudomonadati</taxon>
        <taxon>Pseudomonadota</taxon>
        <taxon>Gammaproteobacteria</taxon>
        <taxon>Enterobacterales</taxon>
        <taxon>Yersiniaceae</taxon>
        <taxon>Serratia</taxon>
    </lineage>
</organism>
<protein>
    <submittedName>
        <fullName evidence="1">Uncharacterized protein</fullName>
    </submittedName>
</protein>